<keyword evidence="7" id="KW-1185">Reference proteome</keyword>
<sequence length="283" mass="32307">MSTLLRLSCPDRVGLLALISNFIAQHGGNLIEVHQYTDAAAGWFFTRMEIDTRTLKVDLPKLREEFTPVATELGAEWTIRTAEAKRKVIVMVSKFGHCLADLLWRWHSGELDIEIAAVISNHEDFRPMVEREGLEFCHVPVDPHDKPAAFAKIAEIFRFVQPDLIVLARYMQILPAEVCAEFSGRVLNIHHSFLPSFVGANPYQRAWQRGVKLIGATCHYVTSELDAGPIVDQEVIRVEHFHTPEDLMRLGRDCERLALARSVRWHLDDRVLLHGQRAIVFRD</sequence>
<dbReference type="PRINTS" id="PR01575">
    <property type="entry name" value="FFH4HYDRLASE"/>
</dbReference>
<dbReference type="Gene3D" id="3.40.50.170">
    <property type="entry name" value="Formyl transferase, N-terminal domain"/>
    <property type="match status" value="1"/>
</dbReference>
<dbReference type="PROSITE" id="PS51671">
    <property type="entry name" value="ACT"/>
    <property type="match status" value="1"/>
</dbReference>
<evidence type="ECO:0000256" key="2">
    <source>
        <dbReference type="ARBA" id="ARBA00022801"/>
    </source>
</evidence>
<dbReference type="NCBIfam" id="NF004684">
    <property type="entry name" value="PRK06027.1"/>
    <property type="match status" value="1"/>
</dbReference>
<dbReference type="AlphaFoldDB" id="B4CW71"/>
<comment type="catalytic activity">
    <reaction evidence="3">
        <text>(6R)-10-formyltetrahydrofolate + H2O = (6S)-5,6,7,8-tetrahydrofolate + formate + H(+)</text>
        <dbReference type="Rhea" id="RHEA:19833"/>
        <dbReference type="ChEBI" id="CHEBI:15377"/>
        <dbReference type="ChEBI" id="CHEBI:15378"/>
        <dbReference type="ChEBI" id="CHEBI:15740"/>
        <dbReference type="ChEBI" id="CHEBI:57453"/>
        <dbReference type="ChEBI" id="CHEBI:195366"/>
        <dbReference type="EC" id="3.5.1.10"/>
    </reaction>
</comment>
<dbReference type="EC" id="3.5.1.10" evidence="3 4"/>
<comment type="pathway">
    <text evidence="3">Purine metabolism; IMP biosynthesis via de novo pathway; formate from 10-formyl-5,6,7,8-tetrahydrofolate: step 1/1.</text>
</comment>
<dbReference type="HAMAP" id="MF_01927">
    <property type="entry name" value="PurU"/>
    <property type="match status" value="1"/>
</dbReference>
<dbReference type="Gene3D" id="3.30.70.260">
    <property type="match status" value="1"/>
</dbReference>
<comment type="function">
    <text evidence="3">Catalyzes the hydrolysis of 10-formyltetrahydrofolate (formyl-FH4) to formate and tetrahydrofolate (FH4).</text>
</comment>
<dbReference type="STRING" id="497964.CfE428DRAFT_0908"/>
<evidence type="ECO:0000313" key="7">
    <source>
        <dbReference type="Proteomes" id="UP000005824"/>
    </source>
</evidence>
<dbReference type="FunCoup" id="B4CW71">
    <property type="interactions" value="349"/>
</dbReference>
<dbReference type="PIRSF" id="PIRSF036480">
    <property type="entry name" value="FormyFH4_hydr"/>
    <property type="match status" value="1"/>
</dbReference>
<keyword evidence="1 3" id="KW-0554">One-carbon metabolism</keyword>
<dbReference type="InterPro" id="IPR002912">
    <property type="entry name" value="ACT_dom"/>
</dbReference>
<dbReference type="InterPro" id="IPR044074">
    <property type="entry name" value="PurU_ACT"/>
</dbReference>
<comment type="caution">
    <text evidence="6">The sequence shown here is derived from an EMBL/GenBank/DDBJ whole genome shotgun (WGS) entry which is preliminary data.</text>
</comment>
<dbReference type="EMBL" id="ABVL01000002">
    <property type="protein sequence ID" value="EDY21663.1"/>
    <property type="molecule type" value="Genomic_DNA"/>
</dbReference>
<dbReference type="GO" id="GO:0008864">
    <property type="term" value="F:formyltetrahydrofolate deformylase activity"/>
    <property type="evidence" value="ECO:0007669"/>
    <property type="project" value="UniProtKB-UniRule"/>
</dbReference>
<name>B4CW71_9BACT</name>
<accession>B4CW71</accession>
<dbReference type="InterPro" id="IPR002376">
    <property type="entry name" value="Formyl_transf_N"/>
</dbReference>
<organism evidence="6 7">
    <name type="scientific">Chthoniobacter flavus Ellin428</name>
    <dbReference type="NCBI Taxonomy" id="497964"/>
    <lineage>
        <taxon>Bacteria</taxon>
        <taxon>Pseudomonadati</taxon>
        <taxon>Verrucomicrobiota</taxon>
        <taxon>Spartobacteria</taxon>
        <taxon>Chthoniobacterales</taxon>
        <taxon>Chthoniobacteraceae</taxon>
        <taxon>Chthoniobacter</taxon>
    </lineage>
</organism>
<dbReference type="PANTHER" id="PTHR42706">
    <property type="entry name" value="FORMYLTETRAHYDROFOLATE DEFORMYLASE"/>
    <property type="match status" value="1"/>
</dbReference>
<evidence type="ECO:0000256" key="1">
    <source>
        <dbReference type="ARBA" id="ARBA00022563"/>
    </source>
</evidence>
<gene>
    <name evidence="3" type="primary">purU</name>
    <name evidence="6" type="ORF">CfE428DRAFT_0908</name>
</gene>
<keyword evidence="3" id="KW-0658">Purine biosynthesis</keyword>
<reference evidence="6 7" key="1">
    <citation type="journal article" date="2011" name="J. Bacteriol.">
        <title>Genome sequence of Chthoniobacter flavus Ellin428, an aerobic heterotrophic soil bacterium.</title>
        <authorList>
            <person name="Kant R."/>
            <person name="van Passel M.W."/>
            <person name="Palva A."/>
            <person name="Lucas S."/>
            <person name="Lapidus A."/>
            <person name="Glavina Del Rio T."/>
            <person name="Dalin E."/>
            <person name="Tice H."/>
            <person name="Bruce D."/>
            <person name="Goodwin L."/>
            <person name="Pitluck S."/>
            <person name="Larimer F.W."/>
            <person name="Land M.L."/>
            <person name="Hauser L."/>
            <person name="Sangwan P."/>
            <person name="de Vos W.M."/>
            <person name="Janssen P.H."/>
            <person name="Smidt H."/>
        </authorList>
    </citation>
    <scope>NUCLEOTIDE SEQUENCE [LARGE SCALE GENOMIC DNA]</scope>
    <source>
        <strain evidence="6 7">Ellin428</strain>
    </source>
</reference>
<protein>
    <recommendedName>
        <fullName evidence="3 4">Formyltetrahydrofolate deformylase</fullName>
        <ecNumber evidence="3 4">3.5.1.10</ecNumber>
    </recommendedName>
    <alternativeName>
        <fullName evidence="3">Formyl-FH(4) hydrolase</fullName>
    </alternativeName>
</protein>
<dbReference type="PANTHER" id="PTHR42706:SF1">
    <property type="entry name" value="FORMYLTETRAHYDROFOLATE DEFORMYLASE 2, MITOCHONDRIAL"/>
    <property type="match status" value="1"/>
</dbReference>
<dbReference type="SUPFAM" id="SSF53328">
    <property type="entry name" value="Formyltransferase"/>
    <property type="match status" value="1"/>
</dbReference>
<dbReference type="CDD" id="cd04875">
    <property type="entry name" value="ACT_F4HF-DF"/>
    <property type="match status" value="1"/>
</dbReference>
<dbReference type="CDD" id="cd08648">
    <property type="entry name" value="FMT_core_Formyl-FH4-Hydrolase_C"/>
    <property type="match status" value="1"/>
</dbReference>
<dbReference type="NCBIfam" id="TIGR00655">
    <property type="entry name" value="PurU"/>
    <property type="match status" value="1"/>
</dbReference>
<feature type="domain" description="ACT" evidence="5">
    <location>
        <begin position="4"/>
        <end position="80"/>
    </location>
</feature>
<keyword evidence="2 3" id="KW-0378">Hydrolase</keyword>
<dbReference type="eggNOG" id="COG0788">
    <property type="taxonomic scope" value="Bacteria"/>
</dbReference>
<dbReference type="Pfam" id="PF01842">
    <property type="entry name" value="ACT"/>
    <property type="match status" value="1"/>
</dbReference>
<evidence type="ECO:0000259" key="5">
    <source>
        <dbReference type="PROSITE" id="PS51671"/>
    </source>
</evidence>
<dbReference type="GO" id="GO:0006730">
    <property type="term" value="P:one-carbon metabolic process"/>
    <property type="evidence" value="ECO:0007669"/>
    <property type="project" value="UniProtKB-KW"/>
</dbReference>
<dbReference type="InParanoid" id="B4CW71"/>
<dbReference type="SUPFAM" id="SSF55021">
    <property type="entry name" value="ACT-like"/>
    <property type="match status" value="1"/>
</dbReference>
<comment type="similarity">
    <text evidence="3">Belongs to the PurU family.</text>
</comment>
<proteinExistence type="inferred from homology"/>
<dbReference type="InterPro" id="IPR041729">
    <property type="entry name" value="Formyl-FH4-Hydrolase_C"/>
</dbReference>
<feature type="active site" evidence="3">
    <location>
        <position position="226"/>
    </location>
</feature>
<dbReference type="UniPathway" id="UPA00074">
    <property type="reaction ID" value="UER00170"/>
</dbReference>
<dbReference type="InterPro" id="IPR004810">
    <property type="entry name" value="PurU"/>
</dbReference>
<dbReference type="Proteomes" id="UP000005824">
    <property type="component" value="Unassembled WGS sequence"/>
</dbReference>
<evidence type="ECO:0000256" key="3">
    <source>
        <dbReference type="HAMAP-Rule" id="MF_01927"/>
    </source>
</evidence>
<dbReference type="InterPro" id="IPR036477">
    <property type="entry name" value="Formyl_transf_N_sf"/>
</dbReference>
<dbReference type="GO" id="GO:0006189">
    <property type="term" value="P:'de novo' IMP biosynthetic process"/>
    <property type="evidence" value="ECO:0007669"/>
    <property type="project" value="UniProtKB-UniRule"/>
</dbReference>
<dbReference type="Pfam" id="PF00551">
    <property type="entry name" value="Formyl_trans_N"/>
    <property type="match status" value="1"/>
</dbReference>
<evidence type="ECO:0000313" key="6">
    <source>
        <dbReference type="EMBL" id="EDY21663.1"/>
    </source>
</evidence>
<dbReference type="InterPro" id="IPR045865">
    <property type="entry name" value="ACT-like_dom_sf"/>
</dbReference>
<evidence type="ECO:0000256" key="4">
    <source>
        <dbReference type="NCBIfam" id="TIGR00655"/>
    </source>
</evidence>